<dbReference type="PANTHER" id="PTHR31356">
    <property type="entry name" value="THYLAKOID LUMENAL 29 KDA PROTEIN, CHLOROPLASTIC-RELATED"/>
    <property type="match status" value="1"/>
</dbReference>
<evidence type="ECO:0000256" key="10">
    <source>
        <dbReference type="PIRSR" id="PIRSR601621-3"/>
    </source>
</evidence>
<protein>
    <recommendedName>
        <fullName evidence="11">Peroxidase</fullName>
        <ecNumber evidence="11">1.11.1.-</ecNumber>
    </recommendedName>
</protein>
<comment type="cofactor">
    <cofactor evidence="9 11">
        <name>Ca(2+)</name>
        <dbReference type="ChEBI" id="CHEBI:29108"/>
    </cofactor>
    <text evidence="9 11">Binds 2 calcium ions per subunit.</text>
</comment>
<dbReference type="PANTHER" id="PTHR31356:SF66">
    <property type="entry name" value="CATALASE-PEROXIDASE"/>
    <property type="match status" value="1"/>
</dbReference>
<dbReference type="GO" id="GO:0042744">
    <property type="term" value="P:hydrogen peroxide catabolic process"/>
    <property type="evidence" value="ECO:0007669"/>
    <property type="project" value="TreeGrafter"/>
</dbReference>
<keyword evidence="14" id="KW-1185">Reference proteome</keyword>
<evidence type="ECO:0000256" key="11">
    <source>
        <dbReference type="RuleBase" id="RU363051"/>
    </source>
</evidence>
<dbReference type="Proteomes" id="UP000504636">
    <property type="component" value="Unplaced"/>
</dbReference>
<evidence type="ECO:0000259" key="12">
    <source>
        <dbReference type="PROSITE" id="PS50873"/>
    </source>
</evidence>
<keyword evidence="7" id="KW-0325">Glycoprotein</keyword>
<dbReference type="GO" id="GO:0020037">
    <property type="term" value="F:heme binding"/>
    <property type="evidence" value="ECO:0007669"/>
    <property type="project" value="UniProtKB-UniRule"/>
</dbReference>
<keyword evidence="3 9" id="KW-0349">Heme</keyword>
<feature type="binding site" evidence="9">
    <location>
        <position position="139"/>
    </location>
    <ligand>
        <name>Ca(2+)</name>
        <dbReference type="ChEBI" id="CHEBI:29108"/>
        <label>2</label>
    </ligand>
</feature>
<evidence type="ECO:0000256" key="4">
    <source>
        <dbReference type="ARBA" id="ARBA00022723"/>
    </source>
</evidence>
<dbReference type="AlphaFoldDB" id="A0A6A6XZ34"/>
<dbReference type="GO" id="GO:0046872">
    <property type="term" value="F:metal ion binding"/>
    <property type="evidence" value="ECO:0007669"/>
    <property type="project" value="UniProtKB-UniRule"/>
</dbReference>
<dbReference type="InterPro" id="IPR001621">
    <property type="entry name" value="Ligninase"/>
</dbReference>
<feature type="binding site" evidence="9">
    <location>
        <position position="24"/>
    </location>
    <ligand>
        <name>Ca(2+)</name>
        <dbReference type="ChEBI" id="CHEBI:29108"/>
        <label>1</label>
    </ligand>
</feature>
<dbReference type="Pfam" id="PF00141">
    <property type="entry name" value="peroxidase"/>
    <property type="match status" value="1"/>
</dbReference>
<dbReference type="InterPro" id="IPR010255">
    <property type="entry name" value="Haem_peroxidase_sf"/>
</dbReference>
<sequence length="255" mass="27037">MFAGTFALPCTDDALAAIRAGFHDCFPGDGGCDGSLIPGNEYERTKNNSLADISQQLAALAAKYEAGTADMIFFAASHSIMTCLLGLVAQTFIRRTDSTTAAPEGVLPGHTQTAEAILIKFTTKGFLALHFVALLGTHSTAKQFFVDPSHAGARFDATPGQWDVTYYGQVVTDTAEFQLNSDKRIIQDANMAPLSDLFTVDKVGWAIVFTTAWRKMQLLGVEGGPSNPNSIDCTSARPVVPAAGGSVKRNGMPAP</sequence>
<keyword evidence="6 9" id="KW-0408">Iron</keyword>
<proteinExistence type="inferred from homology"/>
<evidence type="ECO:0000256" key="1">
    <source>
        <dbReference type="ARBA" id="ARBA00006089"/>
    </source>
</evidence>
<feature type="binding site" evidence="9">
    <location>
        <position position="156"/>
    </location>
    <ligand>
        <name>Ca(2+)</name>
        <dbReference type="ChEBI" id="CHEBI:29108"/>
        <label>2</label>
    </ligand>
</feature>
<evidence type="ECO:0000313" key="13">
    <source>
        <dbReference type="EMBL" id="KAF2801649.1"/>
    </source>
</evidence>
<dbReference type="Gene3D" id="1.10.420.10">
    <property type="entry name" value="Peroxidase, domain 2"/>
    <property type="match status" value="1"/>
</dbReference>
<feature type="binding site" evidence="9">
    <location>
        <position position="163"/>
    </location>
    <ligand>
        <name>Ca(2+)</name>
        <dbReference type="ChEBI" id="CHEBI:29108"/>
        <label>2</label>
    </ligand>
</feature>
<keyword evidence="4 9" id="KW-0479">Metal-binding</keyword>
<reference evidence="15" key="2">
    <citation type="submission" date="2020-04" db="EMBL/GenBank/DDBJ databases">
        <authorList>
            <consortium name="NCBI Genome Project"/>
        </authorList>
    </citation>
    <scope>NUCLEOTIDE SEQUENCE</scope>
    <source>
        <strain evidence="15">CBS 304.34</strain>
    </source>
</reference>
<dbReference type="RefSeq" id="XP_033568613.1">
    <property type="nucleotide sequence ID" value="XM_033718450.1"/>
</dbReference>
<evidence type="ECO:0000256" key="9">
    <source>
        <dbReference type="PIRSR" id="PIRSR601621-2"/>
    </source>
</evidence>
<evidence type="ECO:0000256" key="3">
    <source>
        <dbReference type="ARBA" id="ARBA00022617"/>
    </source>
</evidence>
<dbReference type="InterPro" id="IPR019794">
    <property type="entry name" value="Peroxidases_AS"/>
</dbReference>
<dbReference type="PRINTS" id="PR00462">
    <property type="entry name" value="LIGNINASE"/>
</dbReference>
<evidence type="ECO:0000256" key="8">
    <source>
        <dbReference type="PIRSR" id="PIRSR601621-1"/>
    </source>
</evidence>
<feature type="binding site" evidence="9">
    <location>
        <position position="31"/>
    </location>
    <ligand>
        <name>Ca(2+)</name>
        <dbReference type="ChEBI" id="CHEBI:29108"/>
        <label>1</label>
    </ligand>
</feature>
<feature type="binding site" evidence="9">
    <location>
        <position position="35"/>
    </location>
    <ligand>
        <name>Ca(2+)</name>
        <dbReference type="ChEBI" id="CHEBI:29108"/>
        <label>1</label>
    </ligand>
</feature>
<name>A0A6A6XZ34_9PEZI</name>
<reference evidence="13 15" key="1">
    <citation type="journal article" date="2020" name="Stud. Mycol.">
        <title>101 Dothideomycetes genomes: a test case for predicting lifestyles and emergence of pathogens.</title>
        <authorList>
            <person name="Haridas S."/>
            <person name="Albert R."/>
            <person name="Binder M."/>
            <person name="Bloem J."/>
            <person name="Labutti K."/>
            <person name="Salamov A."/>
            <person name="Andreopoulos B."/>
            <person name="Baker S."/>
            <person name="Barry K."/>
            <person name="Bills G."/>
            <person name="Bluhm B."/>
            <person name="Cannon C."/>
            <person name="Castanera R."/>
            <person name="Culley D."/>
            <person name="Daum C."/>
            <person name="Ezra D."/>
            <person name="Gonzalez J."/>
            <person name="Henrissat B."/>
            <person name="Kuo A."/>
            <person name="Liang C."/>
            <person name="Lipzen A."/>
            <person name="Lutzoni F."/>
            <person name="Magnuson J."/>
            <person name="Mondo S."/>
            <person name="Nolan M."/>
            <person name="Ohm R."/>
            <person name="Pangilinan J."/>
            <person name="Park H.-J."/>
            <person name="Ramirez L."/>
            <person name="Alfaro M."/>
            <person name="Sun H."/>
            <person name="Tritt A."/>
            <person name="Yoshinaga Y."/>
            <person name="Zwiers L.-H."/>
            <person name="Turgeon B."/>
            <person name="Goodwin S."/>
            <person name="Spatafora J."/>
            <person name="Crous P."/>
            <person name="Grigoriev I."/>
        </authorList>
    </citation>
    <scope>NUCLEOTIDE SEQUENCE</scope>
    <source>
        <strain evidence="13 15">CBS 304.34</strain>
    </source>
</reference>
<feature type="binding site" evidence="9">
    <location>
        <position position="33"/>
    </location>
    <ligand>
        <name>Ca(2+)</name>
        <dbReference type="ChEBI" id="CHEBI:29108"/>
        <label>1</label>
    </ligand>
</feature>
<dbReference type="Gene3D" id="1.10.520.10">
    <property type="match status" value="1"/>
</dbReference>
<keyword evidence="9 11" id="KW-0106">Calcium</keyword>
<dbReference type="InterPro" id="IPR002016">
    <property type="entry name" value="Haem_peroxidase"/>
</dbReference>
<gene>
    <name evidence="13 15" type="ORF">BDZ99DRAFT_455727</name>
</gene>
<dbReference type="GO" id="GO:0000302">
    <property type="term" value="P:response to reactive oxygen species"/>
    <property type="evidence" value="ECO:0007669"/>
    <property type="project" value="TreeGrafter"/>
</dbReference>
<accession>A0A6A6XZ34</accession>
<dbReference type="SUPFAM" id="SSF48113">
    <property type="entry name" value="Heme-dependent peroxidases"/>
    <property type="match status" value="1"/>
</dbReference>
<dbReference type="PRINTS" id="PR00458">
    <property type="entry name" value="PEROXIDASE"/>
</dbReference>
<dbReference type="OrthoDB" id="2113341at2759"/>
<dbReference type="GeneID" id="54459343"/>
<evidence type="ECO:0000313" key="14">
    <source>
        <dbReference type="Proteomes" id="UP000504636"/>
    </source>
</evidence>
<dbReference type="PROSITE" id="PS00436">
    <property type="entry name" value="PEROXIDASE_2"/>
    <property type="match status" value="1"/>
</dbReference>
<keyword evidence="2 11" id="KW-0575">Peroxidase</keyword>
<feature type="domain" description="Plant heme peroxidase family profile" evidence="12">
    <location>
        <begin position="14"/>
        <end position="139"/>
    </location>
</feature>
<keyword evidence="5 11" id="KW-0560">Oxidoreductase</keyword>
<feature type="binding site" description="axial binding residue" evidence="9">
    <location>
        <position position="138"/>
    </location>
    <ligand>
        <name>heme b</name>
        <dbReference type="ChEBI" id="CHEBI:60344"/>
    </ligand>
    <ligandPart>
        <name>Fe</name>
        <dbReference type="ChEBI" id="CHEBI:18248"/>
    </ligandPart>
</feature>
<dbReference type="InterPro" id="IPR044831">
    <property type="entry name" value="Ccp1-like"/>
</dbReference>
<comment type="similarity">
    <text evidence="1 11">Belongs to the peroxidase family. Ligninase subfamily.</text>
</comment>
<evidence type="ECO:0000256" key="5">
    <source>
        <dbReference type="ARBA" id="ARBA00023002"/>
    </source>
</evidence>
<dbReference type="GO" id="GO:0034599">
    <property type="term" value="P:cellular response to oxidative stress"/>
    <property type="evidence" value="ECO:0007669"/>
    <property type="project" value="InterPro"/>
</dbReference>
<reference evidence="15" key="3">
    <citation type="submission" date="2025-04" db="UniProtKB">
        <authorList>
            <consortium name="RefSeq"/>
        </authorList>
    </citation>
    <scope>IDENTIFICATION</scope>
    <source>
        <strain evidence="15">CBS 304.34</strain>
    </source>
</reference>
<organism evidence="13">
    <name type="scientific">Mytilinidion resinicola</name>
    <dbReference type="NCBI Taxonomy" id="574789"/>
    <lineage>
        <taxon>Eukaryota</taxon>
        <taxon>Fungi</taxon>
        <taxon>Dikarya</taxon>
        <taxon>Ascomycota</taxon>
        <taxon>Pezizomycotina</taxon>
        <taxon>Dothideomycetes</taxon>
        <taxon>Pleosporomycetidae</taxon>
        <taxon>Mytilinidiales</taxon>
        <taxon>Mytilinidiaceae</taxon>
        <taxon>Mytilinidion</taxon>
    </lineage>
</organism>
<evidence type="ECO:0000256" key="2">
    <source>
        <dbReference type="ARBA" id="ARBA00022559"/>
    </source>
</evidence>
<dbReference type="PROSITE" id="PS50873">
    <property type="entry name" value="PEROXIDASE_4"/>
    <property type="match status" value="1"/>
</dbReference>
<dbReference type="EMBL" id="MU003728">
    <property type="protein sequence ID" value="KAF2801649.1"/>
    <property type="molecule type" value="Genomic_DNA"/>
</dbReference>
<feature type="binding site" evidence="9">
    <location>
        <position position="158"/>
    </location>
    <ligand>
        <name>Ca(2+)</name>
        <dbReference type="ChEBI" id="CHEBI:29108"/>
        <label>2</label>
    </ligand>
</feature>
<feature type="site" description="Transition state stabilizer" evidence="10">
    <location>
        <position position="19"/>
    </location>
</feature>
<evidence type="ECO:0000313" key="15">
    <source>
        <dbReference type="RefSeq" id="XP_033568613.1"/>
    </source>
</evidence>
<dbReference type="EC" id="1.11.1.-" evidence="11"/>
<dbReference type="GO" id="GO:0004601">
    <property type="term" value="F:peroxidase activity"/>
    <property type="evidence" value="ECO:0007669"/>
    <property type="project" value="UniProtKB-KW"/>
</dbReference>
<evidence type="ECO:0000256" key="7">
    <source>
        <dbReference type="ARBA" id="ARBA00023180"/>
    </source>
</evidence>
<feature type="active site" description="Proton acceptor" evidence="8">
    <location>
        <position position="23"/>
    </location>
</feature>
<comment type="cofactor">
    <cofactor evidence="9">
        <name>heme b</name>
        <dbReference type="ChEBI" id="CHEBI:60344"/>
    </cofactor>
    <text evidence="9">Binds 1 heme b (iron(II)-protoporphyrin IX) group per subunit.</text>
</comment>
<evidence type="ECO:0000256" key="6">
    <source>
        <dbReference type="ARBA" id="ARBA00023004"/>
    </source>
</evidence>